<keyword evidence="4" id="KW-0227">DNA damage</keyword>
<dbReference type="GO" id="GO:0003887">
    <property type="term" value="F:DNA-directed DNA polymerase activity"/>
    <property type="evidence" value="ECO:0007669"/>
    <property type="project" value="TreeGrafter"/>
</dbReference>
<organism evidence="11 12">
    <name type="scientific">Paracoccus aestuarii</name>
    <dbReference type="NCBI Taxonomy" id="453842"/>
    <lineage>
        <taxon>Bacteria</taxon>
        <taxon>Pseudomonadati</taxon>
        <taxon>Pseudomonadota</taxon>
        <taxon>Alphaproteobacteria</taxon>
        <taxon>Rhodobacterales</taxon>
        <taxon>Paracoccaceae</taxon>
        <taxon>Paracoccus</taxon>
    </lineage>
</organism>
<gene>
    <name evidence="11" type="ORF">D3P06_06820</name>
</gene>
<proteinExistence type="inferred from homology"/>
<dbReference type="PROSITE" id="PS50173">
    <property type="entry name" value="UMUC"/>
    <property type="match status" value="1"/>
</dbReference>
<name>A0A418ZY72_9RHOB</name>
<dbReference type="PANTHER" id="PTHR11076:SF34">
    <property type="entry name" value="PROTEIN UMUC"/>
    <property type="match status" value="1"/>
</dbReference>
<dbReference type="PANTHER" id="PTHR11076">
    <property type="entry name" value="DNA REPAIR POLYMERASE UMUC / TRANSFERASE FAMILY MEMBER"/>
    <property type="match status" value="1"/>
</dbReference>
<evidence type="ECO:0000256" key="2">
    <source>
        <dbReference type="ARBA" id="ARBA00011245"/>
    </source>
</evidence>
<comment type="catalytic activity">
    <reaction evidence="9">
        <text>DNA(n) + a 2'-deoxyribonucleoside 5'-triphosphate = DNA(n+1) + diphosphate</text>
        <dbReference type="Rhea" id="RHEA:22508"/>
        <dbReference type="Rhea" id="RHEA-COMP:17339"/>
        <dbReference type="Rhea" id="RHEA-COMP:17340"/>
        <dbReference type="ChEBI" id="CHEBI:33019"/>
        <dbReference type="ChEBI" id="CHEBI:61560"/>
        <dbReference type="ChEBI" id="CHEBI:173112"/>
        <dbReference type="EC" id="2.7.7.7"/>
    </reaction>
</comment>
<keyword evidence="7" id="KW-0742">SOS response</keyword>
<evidence type="ECO:0000256" key="3">
    <source>
        <dbReference type="ARBA" id="ARBA00012417"/>
    </source>
</evidence>
<dbReference type="Gene3D" id="3.30.70.270">
    <property type="match status" value="1"/>
</dbReference>
<keyword evidence="6" id="KW-0234">DNA repair</keyword>
<dbReference type="InterPro" id="IPR043502">
    <property type="entry name" value="DNA/RNA_pol_sf"/>
</dbReference>
<evidence type="ECO:0000256" key="7">
    <source>
        <dbReference type="ARBA" id="ARBA00023236"/>
    </source>
</evidence>
<dbReference type="AlphaFoldDB" id="A0A418ZY72"/>
<evidence type="ECO:0000313" key="12">
    <source>
        <dbReference type="Proteomes" id="UP000285530"/>
    </source>
</evidence>
<evidence type="ECO:0000256" key="9">
    <source>
        <dbReference type="ARBA" id="ARBA00049244"/>
    </source>
</evidence>
<dbReference type="GO" id="GO:0009432">
    <property type="term" value="P:SOS response"/>
    <property type="evidence" value="ECO:0007669"/>
    <property type="project" value="UniProtKB-KW"/>
</dbReference>
<keyword evidence="5" id="KW-0741">SOS mutagenesis</keyword>
<dbReference type="SUPFAM" id="SSF56672">
    <property type="entry name" value="DNA/RNA polymerases"/>
    <property type="match status" value="1"/>
</dbReference>
<evidence type="ECO:0000256" key="8">
    <source>
        <dbReference type="ARBA" id="ARBA00025589"/>
    </source>
</evidence>
<accession>A0A418ZY72</accession>
<dbReference type="GO" id="GO:0003684">
    <property type="term" value="F:damaged DNA binding"/>
    <property type="evidence" value="ECO:0007669"/>
    <property type="project" value="InterPro"/>
</dbReference>
<feature type="domain" description="UmuC" evidence="10">
    <location>
        <begin position="10"/>
        <end position="193"/>
    </location>
</feature>
<dbReference type="RefSeq" id="WP_119885848.1">
    <property type="nucleotide sequence ID" value="NZ_CP067172.1"/>
</dbReference>
<comment type="caution">
    <text evidence="11">The sequence shown here is derived from an EMBL/GenBank/DDBJ whole genome shotgun (WGS) entry which is preliminary data.</text>
</comment>
<dbReference type="GO" id="GO:0042276">
    <property type="term" value="P:error-prone translesion synthesis"/>
    <property type="evidence" value="ECO:0007669"/>
    <property type="project" value="TreeGrafter"/>
</dbReference>
<evidence type="ECO:0000256" key="1">
    <source>
        <dbReference type="ARBA" id="ARBA00010945"/>
    </source>
</evidence>
<dbReference type="Gene3D" id="3.40.1170.60">
    <property type="match status" value="1"/>
</dbReference>
<dbReference type="Proteomes" id="UP000285530">
    <property type="component" value="Unassembled WGS sequence"/>
</dbReference>
<dbReference type="InterPro" id="IPR001126">
    <property type="entry name" value="UmuC"/>
</dbReference>
<dbReference type="Pfam" id="PF13438">
    <property type="entry name" value="DUF4113"/>
    <property type="match status" value="1"/>
</dbReference>
<dbReference type="OrthoDB" id="9808813at2"/>
<dbReference type="CDD" id="cd01700">
    <property type="entry name" value="PolY_Pol_V_umuC"/>
    <property type="match status" value="1"/>
</dbReference>
<protein>
    <recommendedName>
        <fullName evidence="3">DNA-directed DNA polymerase</fullName>
        <ecNumber evidence="3">2.7.7.7</ecNumber>
    </recommendedName>
</protein>
<sequence length="431" mass="47067">MTVPPFVRPIALIDCNNFYVSCERLFDVSLRGVPVIILSNNDGCAVARSDEAKALGIRMGQPVFQIRELMQRHGVRALSSNYTLYGDLSRRVVEVLHAWSPRLDVYSIDETFVDLSGFGDGMEQHAARMRSAVRVETGIPTCVGIGPTKTLAKLANFAAKKNPIFSGVCNLMAPEIRDYVMRRVPVAEIWGVGRATAGKLQAQGIGSAAELRDLPLPLARKIGTVVLERLVAELRGVACIDFEDVPPQRKGMAVTRSAGTPMTSFDVLAEALAAHATRAAEKLRQHGLVAGTLTVFFHTNRHKPDRPQHSASRTVRLRPMSNHTFDLVEAAIAAAGRGWTGDPSGNGHGYVKAGVILDDLLPDAERPALLFAPDQPRDARLTTALDAINDRFGRKTMVLAREGVSRSWATKADHRSPRYTTRISELPVVRV</sequence>
<dbReference type="EMBL" id="QZEV01000023">
    <property type="protein sequence ID" value="RJL05455.1"/>
    <property type="molecule type" value="Genomic_DNA"/>
</dbReference>
<comment type="function">
    <text evidence="8">Poorly processive, error-prone DNA polymerase involved in untargeted mutagenesis. Copies undamaged DNA at stalled replication forks, which arise in vivo from mismatched or misaligned primer ends. These misaligned primers can be extended by PolIV. Exhibits no 3'-5' exonuclease (proofreading) activity. May be involved in translesional synthesis, in conjunction with the beta clamp from PolIII.</text>
</comment>
<comment type="subunit">
    <text evidence="2">Monomer.</text>
</comment>
<dbReference type="InterPro" id="IPR025188">
    <property type="entry name" value="DUF4113"/>
</dbReference>
<dbReference type="EC" id="2.7.7.7" evidence="3"/>
<dbReference type="GO" id="GO:0006281">
    <property type="term" value="P:DNA repair"/>
    <property type="evidence" value="ECO:0007669"/>
    <property type="project" value="UniProtKB-KW"/>
</dbReference>
<evidence type="ECO:0000259" key="10">
    <source>
        <dbReference type="PROSITE" id="PS50173"/>
    </source>
</evidence>
<comment type="similarity">
    <text evidence="1">Belongs to the DNA polymerase type-Y family.</text>
</comment>
<evidence type="ECO:0000256" key="5">
    <source>
        <dbReference type="ARBA" id="ARBA00023199"/>
    </source>
</evidence>
<evidence type="ECO:0000256" key="6">
    <source>
        <dbReference type="ARBA" id="ARBA00023204"/>
    </source>
</evidence>
<dbReference type="GO" id="GO:0005829">
    <property type="term" value="C:cytosol"/>
    <property type="evidence" value="ECO:0007669"/>
    <property type="project" value="TreeGrafter"/>
</dbReference>
<evidence type="ECO:0000256" key="4">
    <source>
        <dbReference type="ARBA" id="ARBA00022763"/>
    </source>
</evidence>
<dbReference type="Gene3D" id="1.10.150.20">
    <property type="entry name" value="5' to 3' exonuclease, C-terminal subdomain"/>
    <property type="match status" value="1"/>
</dbReference>
<dbReference type="InterPro" id="IPR050116">
    <property type="entry name" value="DNA_polymerase-Y"/>
</dbReference>
<dbReference type="Pfam" id="PF00817">
    <property type="entry name" value="IMS"/>
    <property type="match status" value="1"/>
</dbReference>
<dbReference type="InterPro" id="IPR017961">
    <property type="entry name" value="DNA_pol_Y-fam_little_finger"/>
</dbReference>
<evidence type="ECO:0000313" key="11">
    <source>
        <dbReference type="EMBL" id="RJL05455.1"/>
    </source>
</evidence>
<keyword evidence="12" id="KW-1185">Reference proteome</keyword>
<dbReference type="InterPro" id="IPR043128">
    <property type="entry name" value="Rev_trsase/Diguanyl_cyclase"/>
</dbReference>
<reference evidence="11 12" key="1">
    <citation type="submission" date="2018-09" db="EMBL/GenBank/DDBJ databases">
        <title>Paracoccus onubensis nov. sp. a moderate halophilic bacterium isolated from Gruta de las Maravillas (Aracena, Spain).</title>
        <authorList>
            <person name="Jurado V."/>
            <person name="Gutierrez-Patricio S."/>
            <person name="Gonzalez-Pimentel J.L."/>
            <person name="Laiz L."/>
            <person name="Saiz-Jimenez C."/>
        </authorList>
    </citation>
    <scope>NUCLEOTIDE SEQUENCE [LARGE SCALE GENOMIC DNA]</scope>
    <source>
        <strain evidence="11 12">DSM 19484</strain>
    </source>
</reference>
<dbReference type="Pfam" id="PF11799">
    <property type="entry name" value="IMS_C"/>
    <property type="match status" value="1"/>
</dbReference>